<accession>A0A1E7Z4E3</accession>
<reference evidence="3 6" key="2">
    <citation type="submission" date="2018-04" db="EMBL/GenBank/DDBJ databases">
        <title>Genomes of the Obligate Erwinia dacicola and Facultative Enterobacter sp. OLF Endosymbionts of the Olive Fruit fly, Bactrocera oleae.</title>
        <authorList>
            <person name="Estes A.M."/>
            <person name="Hearn D.J."/>
            <person name="Agarwal S."/>
            <person name="Pierson E.A."/>
            <person name="Dunning-Hotopp J.C."/>
        </authorList>
    </citation>
    <scope>NUCLEOTIDE SEQUENCE [LARGE SCALE GENOMIC DNA]</scope>
    <source>
        <strain evidence="3 6">Oroville</strain>
    </source>
</reference>
<dbReference type="RefSeq" id="WP_070133693.1">
    <property type="nucleotide sequence ID" value="NZ_LJAM02000046.1"/>
</dbReference>
<evidence type="ECO:0000313" key="5">
    <source>
        <dbReference type="Proteomes" id="UP000243534"/>
    </source>
</evidence>
<dbReference type="AlphaFoldDB" id="A0A1E7Z4E3"/>
<comment type="caution">
    <text evidence="2">The sequence shown here is derived from an EMBL/GenBank/DDBJ whole genome shotgun (WGS) entry which is preliminary data.</text>
</comment>
<dbReference type="OrthoDB" id="6883592at2"/>
<dbReference type="Proteomes" id="UP000244334">
    <property type="component" value="Unassembled WGS sequence"/>
</dbReference>
<evidence type="ECO:0000313" key="4">
    <source>
        <dbReference type="EMBL" id="RAP72296.1"/>
    </source>
</evidence>
<protein>
    <submittedName>
        <fullName evidence="2">Uncharacterized protein</fullName>
    </submittedName>
</protein>
<organism evidence="2 5">
    <name type="scientific">Candidatus Erwinia dacicola</name>
    <dbReference type="NCBI Taxonomy" id="252393"/>
    <lineage>
        <taxon>Bacteria</taxon>
        <taxon>Pseudomonadati</taxon>
        <taxon>Pseudomonadota</taxon>
        <taxon>Gammaproteobacteria</taxon>
        <taxon>Enterobacterales</taxon>
        <taxon>Erwiniaceae</taxon>
        <taxon>Erwinia</taxon>
    </lineage>
</organism>
<dbReference type="EMBL" id="LJAM02000047">
    <property type="protein sequence ID" value="RAP72290.1"/>
    <property type="molecule type" value="Genomic_DNA"/>
</dbReference>
<reference evidence="2 5" key="1">
    <citation type="submission" date="2016-07" db="EMBL/GenBank/DDBJ databases">
        <authorList>
            <person name="Yuval B."/>
        </authorList>
    </citation>
    <scope>NUCLEOTIDE SEQUENCE [LARGE SCALE GENOMIC DNA]</scope>
    <source>
        <strain evidence="2 5">IL</strain>
    </source>
</reference>
<sequence length="247" mass="27466">MQADLINGMAAAVSHPATVQVINQGPGIWGNVATGAITAVAAIAAVMLTHRFTLRRERQAADRKLAQDRLFIATELVFLLEQFAETCANVAKDCGYYNQEGISVPAVKTPALDYSVIQGDWRALTGRLMYQVRELAVIKSEADRTINEADYWAPDFDEFFCARQFQYTRLGLKSVILAKRLRKFVGFGETRLNSTPWSAQQVLWSVWREEMKLRSEAAILHKQALEGLAINNMKQASDDVGDRGGLA</sequence>
<dbReference type="Proteomes" id="UP000243534">
    <property type="component" value="Unassembled WGS sequence"/>
</dbReference>
<evidence type="ECO:0000313" key="3">
    <source>
        <dbReference type="EMBL" id="RAP72290.1"/>
    </source>
</evidence>
<feature type="transmembrane region" description="Helical" evidence="1">
    <location>
        <begin position="28"/>
        <end position="48"/>
    </location>
</feature>
<evidence type="ECO:0000313" key="2">
    <source>
        <dbReference type="EMBL" id="OFC63604.1"/>
    </source>
</evidence>
<keyword evidence="1" id="KW-0472">Membrane</keyword>
<dbReference type="EMBL" id="LJAM02000046">
    <property type="protein sequence ID" value="RAP72296.1"/>
    <property type="molecule type" value="Genomic_DNA"/>
</dbReference>
<keyword evidence="1" id="KW-0812">Transmembrane</keyword>
<keyword evidence="6" id="KW-1185">Reference proteome</keyword>
<evidence type="ECO:0000256" key="1">
    <source>
        <dbReference type="SAM" id="Phobius"/>
    </source>
</evidence>
<proteinExistence type="predicted"/>
<gene>
    <name evidence="4" type="ORF">ACZ87_00872</name>
    <name evidence="3" type="ORF">ACZ87_00882</name>
    <name evidence="2" type="ORF">BBW68_00670</name>
</gene>
<name>A0A1E7Z4E3_9GAMM</name>
<keyword evidence="1" id="KW-1133">Transmembrane helix</keyword>
<evidence type="ECO:0000313" key="6">
    <source>
        <dbReference type="Proteomes" id="UP000244334"/>
    </source>
</evidence>
<dbReference type="EMBL" id="MAYS01000057">
    <property type="protein sequence ID" value="OFC63604.1"/>
    <property type="molecule type" value="Genomic_DNA"/>
</dbReference>